<dbReference type="GO" id="GO:0005789">
    <property type="term" value="C:endoplasmic reticulum membrane"/>
    <property type="evidence" value="ECO:0007669"/>
    <property type="project" value="UniProtKB-SubCell"/>
</dbReference>
<dbReference type="Proteomes" id="UP000467700">
    <property type="component" value="Unassembled WGS sequence"/>
</dbReference>
<feature type="transmembrane region" description="Helical" evidence="9">
    <location>
        <begin position="140"/>
        <end position="158"/>
    </location>
</feature>
<dbReference type="SUPFAM" id="SSF48317">
    <property type="entry name" value="Acid phosphatase/Vanadium-dependent haloperoxidase"/>
    <property type="match status" value="1"/>
</dbReference>
<dbReference type="InterPro" id="IPR000326">
    <property type="entry name" value="PAP2/HPO"/>
</dbReference>
<evidence type="ECO:0000313" key="12">
    <source>
        <dbReference type="Proteomes" id="UP000467700"/>
    </source>
</evidence>
<feature type="transmembrane region" description="Helical" evidence="9">
    <location>
        <begin position="596"/>
        <end position="621"/>
    </location>
</feature>
<accession>A0A8S0W5T6</accession>
<comment type="caution">
    <text evidence="11">The sequence shown here is derived from an EMBL/GenBank/DDBJ whole genome shotgun (WGS) entry which is preliminary data.</text>
</comment>
<dbReference type="OrthoDB" id="301434at2759"/>
<gene>
    <name evidence="11" type="ORF">AAE3_LOCUS195</name>
</gene>
<feature type="transmembrane region" description="Helical" evidence="9">
    <location>
        <begin position="243"/>
        <end position="266"/>
    </location>
</feature>
<evidence type="ECO:0000256" key="8">
    <source>
        <dbReference type="SAM" id="MobiDB-lite"/>
    </source>
</evidence>
<comment type="similarity">
    <text evidence="7">Belongs to the type 2 lipid phosphate phosphatase family.</text>
</comment>
<evidence type="ECO:0000256" key="6">
    <source>
        <dbReference type="ARBA" id="ARBA00023136"/>
    </source>
</evidence>
<feature type="domain" description="Phosphatidic acid phosphatase type 2/haloperoxidase" evidence="10">
    <location>
        <begin position="144"/>
        <end position="295"/>
    </location>
</feature>
<dbReference type="GO" id="GO:0042392">
    <property type="term" value="F:sphingosine-1-phosphate phosphatase activity"/>
    <property type="evidence" value="ECO:0007669"/>
    <property type="project" value="TreeGrafter"/>
</dbReference>
<proteinExistence type="inferred from homology"/>
<dbReference type="AlphaFoldDB" id="A0A8S0W5T6"/>
<feature type="compositionally biased region" description="Low complexity" evidence="8">
    <location>
        <begin position="19"/>
        <end position="28"/>
    </location>
</feature>
<evidence type="ECO:0000256" key="9">
    <source>
        <dbReference type="SAM" id="Phobius"/>
    </source>
</evidence>
<keyword evidence="12" id="KW-1185">Reference proteome</keyword>
<feature type="transmembrane region" description="Helical" evidence="9">
    <location>
        <begin position="278"/>
        <end position="302"/>
    </location>
</feature>
<feature type="transmembrane region" description="Helical" evidence="9">
    <location>
        <begin position="434"/>
        <end position="457"/>
    </location>
</feature>
<organism evidence="11 12">
    <name type="scientific">Cyclocybe aegerita</name>
    <name type="common">Black poplar mushroom</name>
    <name type="synonym">Agrocybe aegerita</name>
    <dbReference type="NCBI Taxonomy" id="1973307"/>
    <lineage>
        <taxon>Eukaryota</taxon>
        <taxon>Fungi</taxon>
        <taxon>Dikarya</taxon>
        <taxon>Basidiomycota</taxon>
        <taxon>Agaricomycotina</taxon>
        <taxon>Agaricomycetes</taxon>
        <taxon>Agaricomycetidae</taxon>
        <taxon>Agaricales</taxon>
        <taxon>Agaricineae</taxon>
        <taxon>Bolbitiaceae</taxon>
        <taxon>Cyclocybe</taxon>
    </lineage>
</organism>
<evidence type="ECO:0000259" key="10">
    <source>
        <dbReference type="Pfam" id="PF01569"/>
    </source>
</evidence>
<dbReference type="Gene3D" id="1.20.144.10">
    <property type="entry name" value="Phosphatidic acid phosphatase type 2/haloperoxidase"/>
    <property type="match status" value="1"/>
</dbReference>
<evidence type="ECO:0000256" key="7">
    <source>
        <dbReference type="ARBA" id="ARBA00038324"/>
    </source>
</evidence>
<feature type="region of interest" description="Disordered" evidence="8">
    <location>
        <begin position="19"/>
        <end position="40"/>
    </location>
</feature>
<keyword evidence="6 9" id="KW-0472">Membrane</keyword>
<evidence type="ECO:0000256" key="2">
    <source>
        <dbReference type="ARBA" id="ARBA00022692"/>
    </source>
</evidence>
<keyword evidence="2 9" id="KW-0812">Transmembrane</keyword>
<dbReference type="PANTHER" id="PTHR14969">
    <property type="entry name" value="SPHINGOSINE-1-PHOSPHATE PHOSPHOHYDROLASE"/>
    <property type="match status" value="1"/>
</dbReference>
<dbReference type="InterPro" id="IPR036938">
    <property type="entry name" value="PAP2/HPO_sf"/>
</dbReference>
<sequence>MQNADGSKSVHFTLSIPASEASSRASSPAPSPASPTFHHYDDTSYDYIDAKIRESLMSEDSTPGRQGRDVYEATLPWWRAAIRRKLVATVYEESKIIARMQSKIRHPWLDAYFVYTSSLGTHTFFMILLPAFFFFGYDEIGRGLLIVLALGVYFASVVKDLICSPRPFAPPVTRLTIGTHHLEYGFPSTHSTNSVSIALFFFAIVHRLASTPIASANTVSLLTSHNSSSIETLLPTTSATETVISPPLFVALCVILIIYTFSIVFGRLYTAMHSFTDCLMGVVLGAGIWWGHTSWAGFPFLITSSNILYSPLNYFGLGTTASPHALIIHLGTGLGGGKWVESWMHWGGWEVPLILIPLCLLAVHKHPQPVDDCPCFEDAIAFLSVVLGAQVSRWVVSFSGIDAGMREVVVTPGSGWVQEMGQWVQVQRGWEDVVVWWSFATLKMVVGILTIFVWRLLAKSALHLILPPTFRLLARAFSLPRRRFYTPATEYKSVPSEFHSPGANGAFGLHPIPSVIDLPSTVGVGVETGGIGSGIASSNVAGWGHDLKLRNGNGMGNGNEERSRGYTVANDSPVKDSESSGKPGVKHYDADVLTKVIVYAGIAVLAAEVLPIMFDILGWGVKSWVEV</sequence>
<keyword evidence="3" id="KW-0378">Hydrolase</keyword>
<dbReference type="PANTHER" id="PTHR14969:SF28">
    <property type="entry name" value="DIHYDROSPHINGOSINE 1-PHOSPHATE PHOSPHATASE LCB3-RELATED"/>
    <property type="match status" value="1"/>
</dbReference>
<dbReference type="EMBL" id="CACVBS010000001">
    <property type="protein sequence ID" value="CAA7257363.1"/>
    <property type="molecule type" value="Genomic_DNA"/>
</dbReference>
<evidence type="ECO:0000256" key="1">
    <source>
        <dbReference type="ARBA" id="ARBA00004477"/>
    </source>
</evidence>
<name>A0A8S0W5T6_CYCAE</name>
<evidence type="ECO:0000256" key="4">
    <source>
        <dbReference type="ARBA" id="ARBA00022824"/>
    </source>
</evidence>
<dbReference type="Pfam" id="PF01569">
    <property type="entry name" value="PAP2"/>
    <property type="match status" value="1"/>
</dbReference>
<dbReference type="CDD" id="cd03388">
    <property type="entry name" value="PAP2_SPPase1"/>
    <property type="match status" value="1"/>
</dbReference>
<evidence type="ECO:0000256" key="5">
    <source>
        <dbReference type="ARBA" id="ARBA00022989"/>
    </source>
</evidence>
<comment type="subcellular location">
    <subcellularLocation>
        <location evidence="1">Endoplasmic reticulum membrane</location>
        <topology evidence="1">Multi-pass membrane protein</topology>
    </subcellularLocation>
</comment>
<keyword evidence="4" id="KW-0256">Endoplasmic reticulum</keyword>
<evidence type="ECO:0000313" key="11">
    <source>
        <dbReference type="EMBL" id="CAA7257363.1"/>
    </source>
</evidence>
<protein>
    <recommendedName>
        <fullName evidence="10">Phosphatidic acid phosphatase type 2/haloperoxidase domain-containing protein</fullName>
    </recommendedName>
</protein>
<keyword evidence="5 9" id="KW-1133">Transmembrane helix</keyword>
<evidence type="ECO:0000256" key="3">
    <source>
        <dbReference type="ARBA" id="ARBA00022801"/>
    </source>
</evidence>
<feature type="region of interest" description="Disordered" evidence="8">
    <location>
        <begin position="551"/>
        <end position="583"/>
    </location>
</feature>
<feature type="transmembrane region" description="Helical" evidence="9">
    <location>
        <begin position="112"/>
        <end position="134"/>
    </location>
</feature>
<reference evidence="11 12" key="1">
    <citation type="submission" date="2020-01" db="EMBL/GenBank/DDBJ databases">
        <authorList>
            <person name="Gupta K D."/>
        </authorList>
    </citation>
    <scope>NUCLEOTIDE SEQUENCE [LARGE SCALE GENOMIC DNA]</scope>
</reference>